<dbReference type="PRINTS" id="PR00023">
    <property type="entry name" value="ZPELLUCIDA"/>
</dbReference>
<keyword evidence="17" id="KW-1185">Reference proteome</keyword>
<evidence type="ECO:0000256" key="12">
    <source>
        <dbReference type="ARBA" id="ARBA00023157"/>
    </source>
</evidence>
<dbReference type="PANTHER" id="PTHR11576">
    <property type="entry name" value="ZONA PELLUCIDA SPERM-BINDING PROTEIN 3"/>
    <property type="match status" value="1"/>
</dbReference>
<dbReference type="GO" id="GO:0035805">
    <property type="term" value="C:egg coat"/>
    <property type="evidence" value="ECO:0007669"/>
    <property type="project" value="UniProtKB-SubCell"/>
</dbReference>
<sequence>MGELFDPKIRMRSLVLLVSFLFGVLDAIRTLKEGPMIDAEGREYKSVNLGDYSKPKPSDRPTVRVQCTEVSMIILIQADFYNNGRLVSPEELFLGDAKYWRNKRCQAVDAGNGEYVIEAELHDCGSKLTISRDDMIYSNNLMLSPPVGSHGITRMTEAVVPVSCHYKRTHTVSSTSQQQAQASSASLKFPMGSSPISLKLKTDDWLGEKHTNAFYLGDPVHLEASYSGPDQRKLFIDFCVATLTPDYTSAPRYYFIDNHGCFVDAKDGGLNSVFQARSKPSLLRLQFDAFLFRNDPRNTIFITCEVKATGQLWKSSPTNKVCNYRHSSWKNVDGTDDVCQCCQSTCISQRSTGKWIGEVNQIM</sequence>
<keyword evidence="5 14" id="KW-0964">Secreted</keyword>
<dbReference type="OMA" id="TEVSMIV"/>
<dbReference type="InterPro" id="IPR042235">
    <property type="entry name" value="ZP-C_dom"/>
</dbReference>
<dbReference type="GO" id="GO:2000344">
    <property type="term" value="P:positive regulation of acrosome reaction"/>
    <property type="evidence" value="ECO:0007669"/>
    <property type="project" value="UniProtKB-UniRule"/>
</dbReference>
<keyword evidence="6 14" id="KW-0272">Extracellular matrix</keyword>
<dbReference type="PANTHER" id="PTHR11576:SF2">
    <property type="entry name" value="ZONA PELLUCIDA SPERM-BINDING PROTEIN 3"/>
    <property type="match status" value="1"/>
</dbReference>
<dbReference type="Pfam" id="PF23344">
    <property type="entry name" value="ZP-N"/>
    <property type="match status" value="1"/>
</dbReference>
<dbReference type="GO" id="GO:0035804">
    <property type="term" value="F:structural constituent of egg coat"/>
    <property type="evidence" value="ECO:0007669"/>
    <property type="project" value="UniProtKB-UniRule"/>
</dbReference>
<evidence type="ECO:0000256" key="4">
    <source>
        <dbReference type="ARBA" id="ARBA00022475"/>
    </source>
</evidence>
<dbReference type="Gene3D" id="2.60.40.4100">
    <property type="entry name" value="Zona pellucida, ZP-C domain"/>
    <property type="match status" value="1"/>
</dbReference>
<comment type="similarity">
    <text evidence="2 14">Belongs to the ZP domain family. ZPC subfamily.</text>
</comment>
<dbReference type="GO" id="GO:0035803">
    <property type="term" value="P:egg coat formation"/>
    <property type="evidence" value="ECO:0007669"/>
    <property type="project" value="UniProtKB-UniRule"/>
</dbReference>
<comment type="PTM">
    <text evidence="14">Proteolytically cleaved before the transmembrane segment to yield the secreted ectodomain incorporated in the zona pellucida.</text>
</comment>
<keyword evidence="10" id="KW-1133">Transmembrane helix</keyword>
<name>A0A3Q2EDY2_CYPVA</name>
<dbReference type="InterPro" id="IPR001507">
    <property type="entry name" value="ZP_dom"/>
</dbReference>
<keyword evidence="11" id="KW-0472">Membrane</keyword>
<comment type="domain">
    <text evidence="14">The ZP domain is involved in the polymerization of the ZP proteins to form the zona pellucida.</text>
</comment>
<proteinExistence type="inferred from homology"/>
<feature type="signal peptide" evidence="14">
    <location>
        <begin position="1"/>
        <end position="27"/>
    </location>
</feature>
<dbReference type="GO" id="GO:0007339">
    <property type="term" value="P:binding of sperm to zona pellucida"/>
    <property type="evidence" value="ECO:0007669"/>
    <property type="project" value="UniProtKB-UniRule"/>
</dbReference>
<dbReference type="InterPro" id="IPR055356">
    <property type="entry name" value="ZP-N"/>
</dbReference>
<evidence type="ECO:0000256" key="10">
    <source>
        <dbReference type="ARBA" id="ARBA00022989"/>
    </source>
</evidence>
<protein>
    <recommendedName>
        <fullName evidence="3 14">Zona pellucida sperm-binding protein 3</fullName>
    </recommendedName>
</protein>
<evidence type="ECO:0000256" key="1">
    <source>
        <dbReference type="ARBA" id="ARBA00004498"/>
    </source>
</evidence>
<dbReference type="Pfam" id="PF00100">
    <property type="entry name" value="Zona_pellucida"/>
    <property type="match status" value="1"/>
</dbReference>
<accession>A0A3Q2EDY2</accession>
<evidence type="ECO:0000256" key="11">
    <source>
        <dbReference type="ARBA" id="ARBA00023136"/>
    </source>
</evidence>
<dbReference type="SMART" id="SM00241">
    <property type="entry name" value="ZP"/>
    <property type="match status" value="1"/>
</dbReference>
<keyword evidence="13" id="KW-0325">Glycoprotein</keyword>
<keyword evidence="8" id="KW-0812">Transmembrane</keyword>
<feature type="domain" description="ZP" evidence="15">
    <location>
        <begin position="66"/>
        <end position="329"/>
    </location>
</feature>
<evidence type="ECO:0000256" key="7">
    <source>
        <dbReference type="ARBA" id="ARBA00022685"/>
    </source>
</evidence>
<evidence type="ECO:0000256" key="9">
    <source>
        <dbReference type="ARBA" id="ARBA00022729"/>
    </source>
</evidence>
<dbReference type="FunFam" id="2.60.40.4100:FF:000002">
    <property type="entry name" value="Zona pellucida sperm-binding protein 3"/>
    <property type="match status" value="1"/>
</dbReference>
<dbReference type="GO" id="GO:0005886">
    <property type="term" value="C:plasma membrane"/>
    <property type="evidence" value="ECO:0007669"/>
    <property type="project" value="UniProtKB-SubCell"/>
</dbReference>
<evidence type="ECO:0000256" key="3">
    <source>
        <dbReference type="ARBA" id="ARBA00017980"/>
    </source>
</evidence>
<reference evidence="16" key="1">
    <citation type="submission" date="2025-08" db="UniProtKB">
        <authorList>
            <consortium name="Ensembl"/>
        </authorList>
    </citation>
    <scope>IDENTIFICATION</scope>
</reference>
<keyword evidence="4 14" id="KW-1003">Cell membrane</keyword>
<evidence type="ECO:0000256" key="8">
    <source>
        <dbReference type="ARBA" id="ARBA00022692"/>
    </source>
</evidence>
<dbReference type="InterPro" id="IPR048290">
    <property type="entry name" value="ZP_chr"/>
</dbReference>
<dbReference type="PROSITE" id="PS51034">
    <property type="entry name" value="ZP_2"/>
    <property type="match status" value="1"/>
</dbReference>
<evidence type="ECO:0000259" key="15">
    <source>
        <dbReference type="PROSITE" id="PS51034"/>
    </source>
</evidence>
<evidence type="ECO:0000256" key="14">
    <source>
        <dbReference type="RuleBase" id="RU367066"/>
    </source>
</evidence>
<dbReference type="STRING" id="28743.ENSCVAP00000030521"/>
<comment type="subcellular location">
    <subcellularLocation>
        <location evidence="1">Secreted</location>
        <location evidence="1">Extracellular space</location>
        <location evidence="1">Extracellular matrix</location>
    </subcellularLocation>
    <subcellularLocation>
        <location evidence="14">Zona pellucida</location>
    </subcellularLocation>
    <subcellularLocation>
        <location evidence="14">Cell membrane</location>
        <topology evidence="14">Single-pass type I membrane protein</topology>
    </subcellularLocation>
</comment>
<evidence type="ECO:0000256" key="2">
    <source>
        <dbReference type="ARBA" id="ARBA00006735"/>
    </source>
</evidence>
<dbReference type="InterPro" id="IPR055355">
    <property type="entry name" value="ZP-C"/>
</dbReference>
<keyword evidence="9 14" id="KW-0732">Signal</keyword>
<dbReference type="Proteomes" id="UP000265020">
    <property type="component" value="Unassembled WGS sequence"/>
</dbReference>
<keyword evidence="12 14" id="KW-1015">Disulfide bond</keyword>
<evidence type="ECO:0000313" key="17">
    <source>
        <dbReference type="Proteomes" id="UP000265020"/>
    </source>
</evidence>
<evidence type="ECO:0000256" key="6">
    <source>
        <dbReference type="ARBA" id="ARBA00022530"/>
    </source>
</evidence>
<evidence type="ECO:0000256" key="5">
    <source>
        <dbReference type="ARBA" id="ARBA00022525"/>
    </source>
</evidence>
<dbReference type="Ensembl" id="ENSCVAT00000024499.1">
    <property type="protein sequence ID" value="ENSCVAP00000030521.1"/>
    <property type="gene ID" value="ENSCVAG00000019161.1"/>
</dbReference>
<keyword evidence="7 14" id="KW-0165">Cleavage on pair of basic residues</keyword>
<dbReference type="AlphaFoldDB" id="A0A3Q2EDY2"/>
<evidence type="ECO:0000313" key="16">
    <source>
        <dbReference type="Ensembl" id="ENSCVAP00000030521.1"/>
    </source>
</evidence>
<feature type="chain" id="PRO_5025714256" description="Zona pellucida sperm-binding protein 3" evidence="14">
    <location>
        <begin position="28"/>
        <end position="363"/>
    </location>
</feature>
<dbReference type="Gene3D" id="2.60.40.3210">
    <property type="entry name" value="Zona pellucida, ZP-N domain"/>
    <property type="match status" value="1"/>
</dbReference>
<dbReference type="FunFam" id="2.60.40.3210:FF:000001">
    <property type="entry name" value="Zona pellucida sperm-binding protein 3"/>
    <property type="match status" value="1"/>
</dbReference>
<dbReference type="GeneTree" id="ENSGT01030000234567"/>
<evidence type="ECO:0000256" key="13">
    <source>
        <dbReference type="ARBA" id="ARBA00023180"/>
    </source>
</evidence>
<reference evidence="16" key="2">
    <citation type="submission" date="2025-09" db="UniProtKB">
        <authorList>
            <consortium name="Ensembl"/>
        </authorList>
    </citation>
    <scope>IDENTIFICATION</scope>
</reference>
<comment type="function">
    <text evidence="14">Component of the zona pellucida, an extracellular matrix surrounding oocytes which mediates sperm binding, induction of the acrosome reaction and prevents post-fertilization polyspermy. The zona pellucida is composed of 3 to 4 glycoproteins, ZP1, ZP2, ZP3, and ZP4. ZP3 is essential for sperm binding and zona matrix formation.</text>
</comment>
<dbReference type="GO" id="GO:0032190">
    <property type="term" value="F:acrosin binding"/>
    <property type="evidence" value="ECO:0007669"/>
    <property type="project" value="TreeGrafter"/>
</dbReference>
<organism evidence="16 17">
    <name type="scientific">Cyprinodon variegatus</name>
    <name type="common">Sheepshead minnow</name>
    <dbReference type="NCBI Taxonomy" id="28743"/>
    <lineage>
        <taxon>Eukaryota</taxon>
        <taxon>Metazoa</taxon>
        <taxon>Chordata</taxon>
        <taxon>Craniata</taxon>
        <taxon>Vertebrata</taxon>
        <taxon>Euteleostomi</taxon>
        <taxon>Actinopterygii</taxon>
        <taxon>Neopterygii</taxon>
        <taxon>Teleostei</taxon>
        <taxon>Neoteleostei</taxon>
        <taxon>Acanthomorphata</taxon>
        <taxon>Ovalentaria</taxon>
        <taxon>Atherinomorphae</taxon>
        <taxon>Cyprinodontiformes</taxon>
        <taxon>Cyprinodontidae</taxon>
        <taxon>Cyprinodon</taxon>
    </lineage>
</organism>